<dbReference type="EMBL" id="CP114014">
    <property type="protein sequence ID" value="XAY03928.1"/>
    <property type="molecule type" value="Genomic_DNA"/>
</dbReference>
<evidence type="ECO:0000313" key="3">
    <source>
        <dbReference type="EMBL" id="XAY03928.1"/>
    </source>
</evidence>
<dbReference type="KEGG" id="parq:DSM112329_00754"/>
<sequence length="166" mass="18224">MPDKDQSHATPTLVASQPAGRPTAEPPTAEQAQAVFSAFERIMNVAATHGEIGERLAFAQTVTHVHLRDSPQHLTLTLLFDRVPIEVAEGPIGQPEIELWIDTDDVLRFWTGEMHLAMGIMKGKIEFAGPVRKLLRIVPIARRLVGDFQNMAAAENLIRSDDRGAG</sequence>
<gene>
    <name evidence="3" type="ORF">DSM112329_00754</name>
</gene>
<feature type="domain" description="SCP2" evidence="2">
    <location>
        <begin position="53"/>
        <end position="140"/>
    </location>
</feature>
<organism evidence="3">
    <name type="scientific">Paraconexibacter sp. AEG42_29</name>
    <dbReference type="NCBI Taxonomy" id="2997339"/>
    <lineage>
        <taxon>Bacteria</taxon>
        <taxon>Bacillati</taxon>
        <taxon>Actinomycetota</taxon>
        <taxon>Thermoleophilia</taxon>
        <taxon>Solirubrobacterales</taxon>
        <taxon>Paraconexibacteraceae</taxon>
        <taxon>Paraconexibacter</taxon>
    </lineage>
</organism>
<dbReference type="AlphaFoldDB" id="A0AAU7AQT4"/>
<evidence type="ECO:0000259" key="2">
    <source>
        <dbReference type="Pfam" id="PF02036"/>
    </source>
</evidence>
<feature type="region of interest" description="Disordered" evidence="1">
    <location>
        <begin position="1"/>
        <end position="27"/>
    </location>
</feature>
<name>A0AAU7AQT4_9ACTN</name>
<evidence type="ECO:0000256" key="1">
    <source>
        <dbReference type="SAM" id="MobiDB-lite"/>
    </source>
</evidence>
<dbReference type="InterPro" id="IPR003033">
    <property type="entry name" value="SCP2_sterol-bd_dom"/>
</dbReference>
<proteinExistence type="predicted"/>
<dbReference type="SUPFAM" id="SSF55718">
    <property type="entry name" value="SCP-like"/>
    <property type="match status" value="1"/>
</dbReference>
<dbReference type="Pfam" id="PF02036">
    <property type="entry name" value="SCP2"/>
    <property type="match status" value="1"/>
</dbReference>
<accession>A0AAU7AQT4</accession>
<dbReference type="Gene3D" id="3.30.1050.10">
    <property type="entry name" value="SCP2 sterol-binding domain"/>
    <property type="match status" value="1"/>
</dbReference>
<dbReference type="InterPro" id="IPR036527">
    <property type="entry name" value="SCP2_sterol-bd_dom_sf"/>
</dbReference>
<reference evidence="3" key="1">
    <citation type="submission" date="2022-12" db="EMBL/GenBank/DDBJ databases">
        <title>Paraconexibacter alkalitolerans sp. nov. and Baekduia alba sp. nov., isolated from soil and emended description of the genera Paraconexibacter (Chun et al., 2020) and Baekduia (An et al., 2020).</title>
        <authorList>
            <person name="Vieira S."/>
            <person name="Huber K.J."/>
            <person name="Geppert A."/>
            <person name="Wolf J."/>
            <person name="Neumann-Schaal M."/>
            <person name="Muesken M."/>
            <person name="Overmann J."/>
        </authorList>
    </citation>
    <scope>NUCLEOTIDE SEQUENCE</scope>
    <source>
        <strain evidence="3">AEG42_29</strain>
    </source>
</reference>
<protein>
    <recommendedName>
        <fullName evidence="2">SCP2 domain-containing protein</fullName>
    </recommendedName>
</protein>